<protein>
    <submittedName>
        <fullName evidence="2">Uncharacterized protein</fullName>
    </submittedName>
</protein>
<reference evidence="2 3" key="1">
    <citation type="journal article" date="2024" name="Nat. Commun.">
        <title>Phylogenomics reveals the evolutionary origins of lichenization in chlorophyte algae.</title>
        <authorList>
            <person name="Puginier C."/>
            <person name="Libourel C."/>
            <person name="Otte J."/>
            <person name="Skaloud P."/>
            <person name="Haon M."/>
            <person name="Grisel S."/>
            <person name="Petersen M."/>
            <person name="Berrin J.G."/>
            <person name="Delaux P.M."/>
            <person name="Dal Grande F."/>
            <person name="Keller J."/>
        </authorList>
    </citation>
    <scope>NUCLEOTIDE SEQUENCE [LARGE SCALE GENOMIC DNA]</scope>
    <source>
        <strain evidence="2 3">SAG 2043</strain>
    </source>
</reference>
<dbReference type="AlphaFoldDB" id="A0AAW1PKK7"/>
<sequence length="149" mass="16498">MSNCGKAHAACEHDRLRTARSAGDREPAYSEEAPQNLVVGFPTQPYAQQQQGFSPRQGYLQQPFSQQGFPHQQAYPPPSYTPYTPYAPAYPPQPPPQYPLQQSSVNQGWVEAWLGHIWRSCLNGAASVGRAIVQTFDDLRGGPWSGRPS</sequence>
<evidence type="ECO:0000256" key="1">
    <source>
        <dbReference type="SAM" id="MobiDB-lite"/>
    </source>
</evidence>
<feature type="compositionally biased region" description="Basic and acidic residues" evidence="1">
    <location>
        <begin position="9"/>
        <end position="28"/>
    </location>
</feature>
<gene>
    <name evidence="2" type="ORF">WJX72_009934</name>
</gene>
<comment type="caution">
    <text evidence="2">The sequence shown here is derived from an EMBL/GenBank/DDBJ whole genome shotgun (WGS) entry which is preliminary data.</text>
</comment>
<accession>A0AAW1PKK7</accession>
<dbReference type="EMBL" id="JALJOR010000010">
    <property type="protein sequence ID" value="KAK9810393.1"/>
    <property type="molecule type" value="Genomic_DNA"/>
</dbReference>
<organism evidence="2 3">
    <name type="scientific">[Myrmecia] bisecta</name>
    <dbReference type="NCBI Taxonomy" id="41462"/>
    <lineage>
        <taxon>Eukaryota</taxon>
        <taxon>Viridiplantae</taxon>
        <taxon>Chlorophyta</taxon>
        <taxon>core chlorophytes</taxon>
        <taxon>Trebouxiophyceae</taxon>
        <taxon>Trebouxiales</taxon>
        <taxon>Trebouxiaceae</taxon>
        <taxon>Myrmecia</taxon>
    </lineage>
</organism>
<feature type="compositionally biased region" description="Polar residues" evidence="1">
    <location>
        <begin position="45"/>
        <end position="70"/>
    </location>
</feature>
<keyword evidence="3" id="KW-1185">Reference proteome</keyword>
<evidence type="ECO:0000313" key="3">
    <source>
        <dbReference type="Proteomes" id="UP001489004"/>
    </source>
</evidence>
<proteinExistence type="predicted"/>
<dbReference type="Proteomes" id="UP001489004">
    <property type="component" value="Unassembled WGS sequence"/>
</dbReference>
<evidence type="ECO:0000313" key="2">
    <source>
        <dbReference type="EMBL" id="KAK9810393.1"/>
    </source>
</evidence>
<name>A0AAW1PKK7_9CHLO</name>
<feature type="region of interest" description="Disordered" evidence="1">
    <location>
        <begin position="1"/>
        <end position="102"/>
    </location>
</feature>
<feature type="compositionally biased region" description="Pro residues" evidence="1">
    <location>
        <begin position="88"/>
        <end position="98"/>
    </location>
</feature>